<comment type="caution">
    <text evidence="4">The sequence shown here is derived from an EMBL/GenBank/DDBJ whole genome shotgun (WGS) entry which is preliminary data.</text>
</comment>
<gene>
    <name evidence="4" type="ORF">E4635_07920</name>
</gene>
<dbReference type="AlphaFoldDB" id="A0A4Z0LA50"/>
<protein>
    <recommendedName>
        <fullName evidence="6">Thioredoxin domain-containing protein</fullName>
    </recommendedName>
</protein>
<feature type="binding site" evidence="2">
    <location>
        <position position="355"/>
    </location>
    <ligand>
        <name>Cu cation</name>
        <dbReference type="ChEBI" id="CHEBI:23378"/>
    </ligand>
</feature>
<dbReference type="InterPro" id="IPR036249">
    <property type="entry name" value="Thioredoxin-like_sf"/>
</dbReference>
<dbReference type="RefSeq" id="WP_135526100.1">
    <property type="nucleotide sequence ID" value="NZ_SRLH01000004.1"/>
</dbReference>
<dbReference type="SUPFAM" id="SSF52833">
    <property type="entry name" value="Thioredoxin-like"/>
    <property type="match status" value="1"/>
</dbReference>
<dbReference type="EMBL" id="SRLH01000004">
    <property type="protein sequence ID" value="TGD57928.1"/>
    <property type="molecule type" value="Genomic_DNA"/>
</dbReference>
<feature type="disulfide bond" description="Redox-active" evidence="3">
    <location>
        <begin position="264"/>
        <end position="270"/>
    </location>
</feature>
<sequence>MKKLYAIALLFTVFNAPLYCQMKDGDGSTNTAGLETSEEALAKYIKNANGQDSFAQLAALTETAKANFSDSASITENLSFWLAENHPIYDGKGFNEALQFRAYLLHSFSFFPANDRILGYLISELTFSDNQNIVCAAVFTSKKYHDSRLIPLIEKLATDAYRTTVNFSDFQYNTVYNYKTTIQEEAKKALDALKTEEVPATSHKPSCCSSKMAIGKESPSKLIGKKDRMVKDLNITFLDQENDFINLKNTHGSPFIVTFFYTSCTNQNKCAATISKLSELQKSLVGKKNKFKIYAITYDEYVDKPDVLKKYGGSYNFMFDKNNKFLLSADKEEKEKMDQLFNTTVNYGNGIVNQHGIQLFLFDKHGKIASVIENENWTVPSVSDKINTLLEE</sequence>
<accession>A0A4Z0LA50</accession>
<proteinExistence type="inferred from homology"/>
<evidence type="ECO:0000313" key="5">
    <source>
        <dbReference type="Proteomes" id="UP000297407"/>
    </source>
</evidence>
<dbReference type="OrthoDB" id="668512at2"/>
<evidence type="ECO:0000256" key="3">
    <source>
        <dbReference type="PIRSR" id="PIRSR603782-2"/>
    </source>
</evidence>
<dbReference type="InterPro" id="IPR003782">
    <property type="entry name" value="SCO1/SenC"/>
</dbReference>
<keyword evidence="2" id="KW-0479">Metal-binding</keyword>
<evidence type="ECO:0008006" key="6">
    <source>
        <dbReference type="Google" id="ProtNLM"/>
    </source>
</evidence>
<dbReference type="GO" id="GO:0046872">
    <property type="term" value="F:metal ion binding"/>
    <property type="evidence" value="ECO:0007669"/>
    <property type="project" value="UniProtKB-KW"/>
</dbReference>
<comment type="similarity">
    <text evidence="1">Belongs to the SCO1/2 family.</text>
</comment>
<organism evidence="4 5">
    <name type="scientific">Flavobacterium humi</name>
    <dbReference type="NCBI Taxonomy" id="2562683"/>
    <lineage>
        <taxon>Bacteria</taxon>
        <taxon>Pseudomonadati</taxon>
        <taxon>Bacteroidota</taxon>
        <taxon>Flavobacteriia</taxon>
        <taxon>Flavobacteriales</taxon>
        <taxon>Flavobacteriaceae</taxon>
        <taxon>Flavobacterium</taxon>
    </lineage>
</organism>
<name>A0A4Z0LA50_9FLAO</name>
<evidence type="ECO:0000256" key="2">
    <source>
        <dbReference type="PIRSR" id="PIRSR603782-1"/>
    </source>
</evidence>
<evidence type="ECO:0000256" key="1">
    <source>
        <dbReference type="ARBA" id="ARBA00010996"/>
    </source>
</evidence>
<keyword evidence="3" id="KW-1015">Disulfide bond</keyword>
<feature type="binding site" evidence="2">
    <location>
        <position position="270"/>
    </location>
    <ligand>
        <name>Cu cation</name>
        <dbReference type="ChEBI" id="CHEBI:23378"/>
    </ligand>
</feature>
<reference evidence="4 5" key="1">
    <citation type="submission" date="2019-04" db="EMBL/GenBank/DDBJ databases">
        <title>Flavobacterium sp. strain DS2-A Genome sequencing and assembly.</title>
        <authorList>
            <person name="Kim I."/>
        </authorList>
    </citation>
    <scope>NUCLEOTIDE SEQUENCE [LARGE SCALE GENOMIC DNA]</scope>
    <source>
        <strain evidence="4 5">DS2-A</strain>
    </source>
</reference>
<keyword evidence="2" id="KW-0186">Copper</keyword>
<feature type="binding site" evidence="2">
    <location>
        <position position="264"/>
    </location>
    <ligand>
        <name>Cu cation</name>
        <dbReference type="ChEBI" id="CHEBI:23378"/>
    </ligand>
</feature>
<keyword evidence="5" id="KW-1185">Reference proteome</keyword>
<dbReference type="Pfam" id="PF02630">
    <property type="entry name" value="SCO1-SenC"/>
    <property type="match status" value="1"/>
</dbReference>
<dbReference type="Gene3D" id="3.40.30.10">
    <property type="entry name" value="Glutaredoxin"/>
    <property type="match status" value="1"/>
</dbReference>
<dbReference type="Proteomes" id="UP000297407">
    <property type="component" value="Unassembled WGS sequence"/>
</dbReference>
<evidence type="ECO:0000313" key="4">
    <source>
        <dbReference type="EMBL" id="TGD57928.1"/>
    </source>
</evidence>